<dbReference type="InterPro" id="IPR050637">
    <property type="entry name" value="NLRP_innate_immun_reg"/>
</dbReference>
<gene>
    <name evidence="1" type="ORF">LYPA_23C010150</name>
</gene>
<dbReference type="Proteomes" id="UP000386466">
    <property type="component" value="Unassembled WGS sequence"/>
</dbReference>
<sequence>MLNEDFFQVLIENRYMRHLEIQGTEVRCETTEFLCTALKYPQCYLQRLSLEDCSLNPKSWIDIARHLRSNIHSKTLILGSSYLETFGEYYLSMAQLERLLEDCDLTLLSCTSLISSLKRNENLTHLSLAENALKDEGAKQLCSALQHSSCPLQRLVLRNCNLTSKCCQEMSSALDKNKNLRSLDLGFNSLKDDGVILLFEALKNPESVLQILELERCLFTCVCCQAMASMLLHNQSLRYLDVSKTDIGCRGILLLKEAFQQCKWKARAVL</sequence>
<evidence type="ECO:0000313" key="2">
    <source>
        <dbReference type="Proteomes" id="UP000386466"/>
    </source>
</evidence>
<dbReference type="SUPFAM" id="SSF52047">
    <property type="entry name" value="RNI-like"/>
    <property type="match status" value="1"/>
</dbReference>
<dbReference type="AlphaFoldDB" id="A0A485PGV2"/>
<dbReference type="InterPro" id="IPR032675">
    <property type="entry name" value="LRR_dom_sf"/>
</dbReference>
<dbReference type="EMBL" id="CAAGRJ010032903">
    <property type="protein sequence ID" value="VFV42946.1"/>
    <property type="molecule type" value="Genomic_DNA"/>
</dbReference>
<reference evidence="1 2" key="1">
    <citation type="submission" date="2019-01" db="EMBL/GenBank/DDBJ databases">
        <authorList>
            <person name="Alioto T."/>
            <person name="Alioto T."/>
        </authorList>
    </citation>
    <scope>NUCLEOTIDE SEQUENCE [LARGE SCALE GENOMIC DNA]</scope>
</reference>
<dbReference type="GO" id="GO:0005737">
    <property type="term" value="C:cytoplasm"/>
    <property type="evidence" value="ECO:0007669"/>
    <property type="project" value="TreeGrafter"/>
</dbReference>
<dbReference type="Gene3D" id="3.80.10.10">
    <property type="entry name" value="Ribonuclease Inhibitor"/>
    <property type="match status" value="3"/>
</dbReference>
<dbReference type="PANTHER" id="PTHR45690">
    <property type="entry name" value="NACHT, LRR AND PYD DOMAINS-CONTAINING PROTEIN 12"/>
    <property type="match status" value="1"/>
</dbReference>
<evidence type="ECO:0000313" key="1">
    <source>
        <dbReference type="EMBL" id="VFV42946.1"/>
    </source>
</evidence>
<accession>A0A485PGV2</accession>
<organism evidence="1 2">
    <name type="scientific">Lynx pardinus</name>
    <name type="common">Iberian lynx</name>
    <name type="synonym">Felis pardina</name>
    <dbReference type="NCBI Taxonomy" id="191816"/>
    <lineage>
        <taxon>Eukaryota</taxon>
        <taxon>Metazoa</taxon>
        <taxon>Chordata</taxon>
        <taxon>Craniata</taxon>
        <taxon>Vertebrata</taxon>
        <taxon>Euteleostomi</taxon>
        <taxon>Mammalia</taxon>
        <taxon>Eutheria</taxon>
        <taxon>Laurasiatheria</taxon>
        <taxon>Carnivora</taxon>
        <taxon>Feliformia</taxon>
        <taxon>Felidae</taxon>
        <taxon>Felinae</taxon>
        <taxon>Lynx</taxon>
    </lineage>
</organism>
<dbReference type="SMART" id="SM00368">
    <property type="entry name" value="LRR_RI"/>
    <property type="match status" value="8"/>
</dbReference>
<protein>
    <submittedName>
        <fullName evidence="1">Lrr and pyd domains-containing</fullName>
    </submittedName>
</protein>
<dbReference type="GO" id="GO:0050727">
    <property type="term" value="P:regulation of inflammatory response"/>
    <property type="evidence" value="ECO:0007669"/>
    <property type="project" value="TreeGrafter"/>
</dbReference>
<proteinExistence type="predicted"/>
<name>A0A485PGV2_LYNPA</name>
<keyword evidence="2" id="KW-1185">Reference proteome</keyword>
<dbReference type="InterPro" id="IPR001611">
    <property type="entry name" value="Leu-rich_rpt"/>
</dbReference>
<dbReference type="PANTHER" id="PTHR45690:SF8">
    <property type="entry name" value="NACHT, LRR AND PYD DOMAINS-CONTAINING PROTEIN 8"/>
    <property type="match status" value="1"/>
</dbReference>
<dbReference type="Pfam" id="PF13516">
    <property type="entry name" value="LRR_6"/>
    <property type="match status" value="3"/>
</dbReference>